<sequence length="418" mass="46005">MSKRSYTELISKDVASVSQILEHAEGLLRAAKALKEELKTFHNTPEPNDQIISLLERHNKKISSAAQLLSQDETNVANQHNQHKSESHKIRKLDSSNKTSGNAPTALCIPPPAFLTRWTPEDIPGSSLPSLPSVLDPVLEQAALTHSGMTTKPTDMSYERLEWIGDAYIYLMSTSFIYQTFQNLGAGRCSQLRERLIKNETLSNYTMQYGINKRTRFPAEFNLHGRIGGSQASQNAKKKVLGDVFEAYVAAIILGDPEGLSRASPWLKSLWSTMLAHEIQSEFKSQASLVHDPSSRGEGNDDDQTAAKQVLNPKVLLSKTIGTKGVKISYSDIGEPKKDKHSGKLPWYTVGVFYDGLGETNLKLGVGGALSKKEAGAIAARQALENKGLIGRLLKKKDEVVKSAQLAESGKEEYDNWS</sequence>
<protein>
    <submittedName>
        <fullName evidence="1">Ribonuclease III</fullName>
    </submittedName>
</protein>
<proteinExistence type="predicted"/>
<accession>A0ACB9YWW7</accession>
<gene>
    <name evidence="1" type="ORF">F4820DRAFT_363324</name>
</gene>
<name>A0ACB9YWW7_9PEZI</name>
<comment type="caution">
    <text evidence="1">The sequence shown here is derived from an EMBL/GenBank/DDBJ whole genome shotgun (WGS) entry which is preliminary data.</text>
</comment>
<evidence type="ECO:0000313" key="1">
    <source>
        <dbReference type="EMBL" id="KAI4863703.1"/>
    </source>
</evidence>
<dbReference type="Proteomes" id="UP001497700">
    <property type="component" value="Unassembled WGS sequence"/>
</dbReference>
<organism evidence="1 2">
    <name type="scientific">Hypoxylon rubiginosum</name>
    <dbReference type="NCBI Taxonomy" id="110542"/>
    <lineage>
        <taxon>Eukaryota</taxon>
        <taxon>Fungi</taxon>
        <taxon>Dikarya</taxon>
        <taxon>Ascomycota</taxon>
        <taxon>Pezizomycotina</taxon>
        <taxon>Sordariomycetes</taxon>
        <taxon>Xylariomycetidae</taxon>
        <taxon>Xylariales</taxon>
        <taxon>Hypoxylaceae</taxon>
        <taxon>Hypoxylon</taxon>
    </lineage>
</organism>
<keyword evidence="2" id="KW-1185">Reference proteome</keyword>
<reference evidence="1 2" key="1">
    <citation type="journal article" date="2022" name="New Phytol.">
        <title>Ecological generalism drives hyperdiversity of secondary metabolite gene clusters in xylarialean endophytes.</title>
        <authorList>
            <person name="Franco M.E.E."/>
            <person name="Wisecaver J.H."/>
            <person name="Arnold A.E."/>
            <person name="Ju Y.M."/>
            <person name="Slot J.C."/>
            <person name="Ahrendt S."/>
            <person name="Moore L.P."/>
            <person name="Eastman K.E."/>
            <person name="Scott K."/>
            <person name="Konkel Z."/>
            <person name="Mondo S.J."/>
            <person name="Kuo A."/>
            <person name="Hayes R.D."/>
            <person name="Haridas S."/>
            <person name="Andreopoulos B."/>
            <person name="Riley R."/>
            <person name="LaButti K."/>
            <person name="Pangilinan J."/>
            <person name="Lipzen A."/>
            <person name="Amirebrahimi M."/>
            <person name="Yan J."/>
            <person name="Adam C."/>
            <person name="Keymanesh K."/>
            <person name="Ng V."/>
            <person name="Louie K."/>
            <person name="Northen T."/>
            <person name="Drula E."/>
            <person name="Henrissat B."/>
            <person name="Hsieh H.M."/>
            <person name="Youens-Clark K."/>
            <person name="Lutzoni F."/>
            <person name="Miadlikowska J."/>
            <person name="Eastwood D.C."/>
            <person name="Hamelin R.C."/>
            <person name="Grigoriev I.V."/>
            <person name="U'Ren J.M."/>
        </authorList>
    </citation>
    <scope>NUCLEOTIDE SEQUENCE [LARGE SCALE GENOMIC DNA]</scope>
    <source>
        <strain evidence="1 2">CBS 119005</strain>
    </source>
</reference>
<dbReference type="EMBL" id="MU393499">
    <property type="protein sequence ID" value="KAI4863703.1"/>
    <property type="molecule type" value="Genomic_DNA"/>
</dbReference>
<evidence type="ECO:0000313" key="2">
    <source>
        <dbReference type="Proteomes" id="UP001497700"/>
    </source>
</evidence>